<evidence type="ECO:0000256" key="3">
    <source>
        <dbReference type="PROSITE-ProRule" id="PRU00023"/>
    </source>
</evidence>
<dbReference type="GO" id="GO:0005737">
    <property type="term" value="C:cytoplasm"/>
    <property type="evidence" value="ECO:0007669"/>
    <property type="project" value="TreeGrafter"/>
</dbReference>
<dbReference type="SUPFAM" id="SSF48403">
    <property type="entry name" value="Ankyrin repeat"/>
    <property type="match status" value="1"/>
</dbReference>
<dbReference type="InterPro" id="IPR036770">
    <property type="entry name" value="Ankyrin_rpt-contain_sf"/>
</dbReference>
<accession>A0A9N9Q8M6</accession>
<dbReference type="InterPro" id="IPR002110">
    <property type="entry name" value="Ankyrin_rpt"/>
</dbReference>
<organism evidence="4 5">
    <name type="scientific">Hymenoscyphus albidus</name>
    <dbReference type="NCBI Taxonomy" id="595503"/>
    <lineage>
        <taxon>Eukaryota</taxon>
        <taxon>Fungi</taxon>
        <taxon>Dikarya</taxon>
        <taxon>Ascomycota</taxon>
        <taxon>Pezizomycotina</taxon>
        <taxon>Leotiomycetes</taxon>
        <taxon>Helotiales</taxon>
        <taxon>Helotiaceae</taxon>
        <taxon>Hymenoscyphus</taxon>
    </lineage>
</organism>
<dbReference type="Gene3D" id="1.25.40.20">
    <property type="entry name" value="Ankyrin repeat-containing domain"/>
    <property type="match status" value="2"/>
</dbReference>
<evidence type="ECO:0000256" key="1">
    <source>
        <dbReference type="ARBA" id="ARBA00022737"/>
    </source>
</evidence>
<protein>
    <recommendedName>
        <fullName evidence="6">Ankyrin</fullName>
    </recommendedName>
</protein>
<gene>
    <name evidence="4" type="ORF">HYALB_00013217</name>
</gene>
<sequence>MTGIPAEIVRLEAKVETLYQQSVRKGRASVATLRVAKFRPTLHEAVAKGDEEEVSRMVANGADVNAQIPSLDVSEDYSIRMATGKNWQEIPLSLSVLNRHENIFRILLDINPSRKSLLWAFHACIRTENCVLADELIKRGVDVNEIDTERGNCYPLEIAAAGNHKEILELLLRRGAITEPSSNPMEGSPLMIAAGQGHANSVRLLLENGAAINHEGGIYGTALGAASFHGKEGVAKSLLEKGANPNIRSKYYGTSLARARFWNRPGIEAVLMQYGATE</sequence>
<reference evidence="4" key="1">
    <citation type="submission" date="2021-07" db="EMBL/GenBank/DDBJ databases">
        <authorList>
            <person name="Durling M."/>
        </authorList>
    </citation>
    <scope>NUCLEOTIDE SEQUENCE</scope>
</reference>
<keyword evidence="5" id="KW-1185">Reference proteome</keyword>
<feature type="repeat" description="ANK" evidence="3">
    <location>
        <begin position="221"/>
        <end position="250"/>
    </location>
</feature>
<keyword evidence="1" id="KW-0677">Repeat</keyword>
<dbReference type="AlphaFoldDB" id="A0A9N9Q8M6"/>
<evidence type="ECO:0000313" key="5">
    <source>
        <dbReference type="Proteomes" id="UP000701801"/>
    </source>
</evidence>
<proteinExistence type="predicted"/>
<name>A0A9N9Q8M6_9HELO</name>
<dbReference type="PROSITE" id="PS50297">
    <property type="entry name" value="ANK_REP_REGION"/>
    <property type="match status" value="1"/>
</dbReference>
<dbReference type="Proteomes" id="UP000701801">
    <property type="component" value="Unassembled WGS sequence"/>
</dbReference>
<dbReference type="OrthoDB" id="539213at2759"/>
<evidence type="ECO:0008006" key="6">
    <source>
        <dbReference type="Google" id="ProtNLM"/>
    </source>
</evidence>
<dbReference type="EMBL" id="CAJVRM010000270">
    <property type="protein sequence ID" value="CAG8978617.1"/>
    <property type="molecule type" value="Genomic_DNA"/>
</dbReference>
<dbReference type="SMART" id="SM00248">
    <property type="entry name" value="ANK"/>
    <property type="match status" value="5"/>
</dbReference>
<evidence type="ECO:0000256" key="2">
    <source>
        <dbReference type="ARBA" id="ARBA00023043"/>
    </source>
</evidence>
<dbReference type="PANTHER" id="PTHR24198">
    <property type="entry name" value="ANKYRIN REPEAT AND PROTEIN KINASE DOMAIN-CONTAINING PROTEIN"/>
    <property type="match status" value="1"/>
</dbReference>
<feature type="repeat" description="ANK" evidence="3">
    <location>
        <begin position="185"/>
        <end position="217"/>
    </location>
</feature>
<evidence type="ECO:0000313" key="4">
    <source>
        <dbReference type="EMBL" id="CAG8978617.1"/>
    </source>
</evidence>
<dbReference type="PANTHER" id="PTHR24198:SF165">
    <property type="entry name" value="ANKYRIN REPEAT-CONTAINING PROTEIN-RELATED"/>
    <property type="match status" value="1"/>
</dbReference>
<dbReference type="PROSITE" id="PS50088">
    <property type="entry name" value="ANK_REPEAT"/>
    <property type="match status" value="2"/>
</dbReference>
<keyword evidence="2 3" id="KW-0040">ANK repeat</keyword>
<dbReference type="Pfam" id="PF12796">
    <property type="entry name" value="Ank_2"/>
    <property type="match status" value="1"/>
</dbReference>
<comment type="caution">
    <text evidence="4">The sequence shown here is derived from an EMBL/GenBank/DDBJ whole genome shotgun (WGS) entry which is preliminary data.</text>
</comment>